<name>A0A7W5BDJ9_9BURK</name>
<evidence type="ECO:0000313" key="2">
    <source>
        <dbReference type="Proteomes" id="UP000541535"/>
    </source>
</evidence>
<protein>
    <submittedName>
        <fullName evidence="1">Uncharacterized protein</fullName>
    </submittedName>
</protein>
<dbReference type="Proteomes" id="UP000541535">
    <property type="component" value="Unassembled WGS sequence"/>
</dbReference>
<dbReference type="EMBL" id="JACHXD010000012">
    <property type="protein sequence ID" value="MBB3120910.1"/>
    <property type="molecule type" value="Genomic_DNA"/>
</dbReference>
<accession>A0A7W5BDJ9</accession>
<proteinExistence type="predicted"/>
<dbReference type="Gene3D" id="3.40.50.1100">
    <property type="match status" value="1"/>
</dbReference>
<organism evidence="1 2">
    <name type="scientific">Pseudoduganella violacea</name>
    <dbReference type="NCBI Taxonomy" id="1715466"/>
    <lineage>
        <taxon>Bacteria</taxon>
        <taxon>Pseudomonadati</taxon>
        <taxon>Pseudomonadota</taxon>
        <taxon>Betaproteobacteria</taxon>
        <taxon>Burkholderiales</taxon>
        <taxon>Oxalobacteraceae</taxon>
        <taxon>Telluria group</taxon>
        <taxon>Pseudoduganella</taxon>
    </lineage>
</organism>
<reference evidence="1 2" key="1">
    <citation type="submission" date="2020-08" db="EMBL/GenBank/DDBJ databases">
        <title>Genomic Encyclopedia of Type Strains, Phase III (KMG-III): the genomes of soil and plant-associated and newly described type strains.</title>
        <authorList>
            <person name="Whitman W."/>
        </authorList>
    </citation>
    <scope>NUCLEOTIDE SEQUENCE [LARGE SCALE GENOMIC DNA]</scope>
    <source>
        <strain evidence="1 2">CECT 8897</strain>
    </source>
</reference>
<gene>
    <name evidence="1" type="ORF">FHS03_003983</name>
</gene>
<dbReference type="AlphaFoldDB" id="A0A7W5BDJ9"/>
<sequence>MFVLNRMEALAAGDADLFSDKELALVRSRLACLPDFAPTPLHALPGLARVAGVGAIHR</sequence>
<dbReference type="RefSeq" id="WP_183442663.1">
    <property type="nucleotide sequence ID" value="NZ_JACHXD010000012.1"/>
</dbReference>
<comment type="caution">
    <text evidence="1">The sequence shown here is derived from an EMBL/GenBank/DDBJ whole genome shotgun (WGS) entry which is preliminary data.</text>
</comment>
<keyword evidence="2" id="KW-1185">Reference proteome</keyword>
<evidence type="ECO:0000313" key="1">
    <source>
        <dbReference type="EMBL" id="MBB3120910.1"/>
    </source>
</evidence>
<dbReference type="InterPro" id="IPR036052">
    <property type="entry name" value="TrpB-like_PALP_sf"/>
</dbReference>